<dbReference type="Pfam" id="PF14581">
    <property type="entry name" value="SseB_C"/>
    <property type="match status" value="1"/>
</dbReference>
<sequence length="348" mass="37278">MSMPRPPARFPSGPYFAVHSTALFLCLMGLLDFLKNKPENKPADAPALTPAVPGTPAPADALTTAKPAGPRYQGSNFKTPAPELAQVSATPLPFPAPEPLPFPFEPENVLEQLLLLAATEEQARPAFYQALMQEEILMILAPEEGVGPGDVVPAEGAQIQLQVLTDGKLPIFTSPSRLTDGGQDAAEVSYVRIPGHAFFSMVQGQDCVLNPFSPAGKLLPKEEIEALLNGQLTGPTSPAGGDAEVLLSQPEDYPTAVADAVVAWAATQPHLRTAYLAQMQLANAPETPRLLLAFESDAATPEFMQELGPVLEGRTDAFQFVDLMLLDLESQEGVNPYFLQVEPIYQRA</sequence>
<evidence type="ECO:0000313" key="4">
    <source>
        <dbReference type="EMBL" id="AWM31512.1"/>
    </source>
</evidence>
<dbReference type="Pfam" id="PF07179">
    <property type="entry name" value="SseB"/>
    <property type="match status" value="1"/>
</dbReference>
<evidence type="ECO:0000313" key="5">
    <source>
        <dbReference type="Proteomes" id="UP000245999"/>
    </source>
</evidence>
<evidence type="ECO:0008006" key="6">
    <source>
        <dbReference type="Google" id="ProtNLM"/>
    </source>
</evidence>
<dbReference type="KEGG" id="hnv:DDQ68_01140"/>
<proteinExistence type="predicted"/>
<feature type="region of interest" description="Disordered" evidence="1">
    <location>
        <begin position="42"/>
        <end position="68"/>
    </location>
</feature>
<dbReference type="Proteomes" id="UP000245999">
    <property type="component" value="Chromosome"/>
</dbReference>
<dbReference type="OrthoDB" id="768046at2"/>
<dbReference type="InterPro" id="IPR027945">
    <property type="entry name" value="SseB_C"/>
</dbReference>
<gene>
    <name evidence="4" type="ORF">DDQ68_01140</name>
</gene>
<organism evidence="4 5">
    <name type="scientific">Hymenobacter nivis</name>
    <dbReference type="NCBI Taxonomy" id="1850093"/>
    <lineage>
        <taxon>Bacteria</taxon>
        <taxon>Pseudomonadati</taxon>
        <taxon>Bacteroidota</taxon>
        <taxon>Cytophagia</taxon>
        <taxon>Cytophagales</taxon>
        <taxon>Hymenobacteraceae</taxon>
        <taxon>Hymenobacter</taxon>
    </lineage>
</organism>
<feature type="domain" description="SseB protein N-terminal" evidence="2">
    <location>
        <begin position="110"/>
        <end position="226"/>
    </location>
</feature>
<evidence type="ECO:0000259" key="2">
    <source>
        <dbReference type="Pfam" id="PF07179"/>
    </source>
</evidence>
<dbReference type="EMBL" id="CP029145">
    <property type="protein sequence ID" value="AWM31512.1"/>
    <property type="molecule type" value="Genomic_DNA"/>
</dbReference>
<name>A0A2Z3GI29_9BACT</name>
<accession>A0A2Z3GI29</accession>
<reference evidence="5" key="1">
    <citation type="submission" date="2018-04" db="EMBL/GenBank/DDBJ databases">
        <title>Complete genome of Antarctic heterotrophic bacterium Hymenobacter nivis.</title>
        <authorList>
            <person name="Terashima M."/>
        </authorList>
    </citation>
    <scope>NUCLEOTIDE SEQUENCE [LARGE SCALE GENOMIC DNA]</scope>
    <source>
        <strain evidence="5">NBRC 111535</strain>
    </source>
</reference>
<dbReference type="AlphaFoldDB" id="A0A2Z3GI29"/>
<evidence type="ECO:0000259" key="3">
    <source>
        <dbReference type="Pfam" id="PF14581"/>
    </source>
</evidence>
<feature type="domain" description="SseB protein C-terminal" evidence="3">
    <location>
        <begin position="242"/>
        <end position="347"/>
    </location>
</feature>
<keyword evidence="5" id="KW-1185">Reference proteome</keyword>
<dbReference type="InterPro" id="IPR009839">
    <property type="entry name" value="SseB_N"/>
</dbReference>
<evidence type="ECO:0000256" key="1">
    <source>
        <dbReference type="SAM" id="MobiDB-lite"/>
    </source>
</evidence>
<protein>
    <recommendedName>
        <fullName evidence="6">Enhanced serine sensitivity protein SseB</fullName>
    </recommendedName>
</protein>